<dbReference type="Pfam" id="PF19502">
    <property type="entry name" value="DUF6036"/>
    <property type="match status" value="1"/>
</dbReference>
<accession>A0A7V3ZTA9</accession>
<protein>
    <recommendedName>
        <fullName evidence="1">DUF6036 domain-containing protein</fullName>
    </recommendedName>
</protein>
<dbReference type="Gene3D" id="3.30.460.40">
    <property type="match status" value="1"/>
</dbReference>
<dbReference type="AlphaFoldDB" id="A0A7V3ZTA9"/>
<sequence>MELKELIKNLAIELTQKAIDYMIIGGQAVLIYGEPRLTRDIDITLGVGIERIKDVEEIIRKLNLKIIPENHLEFLRKTMVLPAIDEQTGIRVDFIFSFSEYEKEALRRVNKIKIDDVEVNYVSVEDLIIHKIISGRERDIEDVRVILIKNTNIDDDYIIKWLSAFEKVVEEKLVERYKQVKKKISESPAVS</sequence>
<dbReference type="SUPFAM" id="SSF81301">
    <property type="entry name" value="Nucleotidyltransferase"/>
    <property type="match status" value="1"/>
</dbReference>
<dbReference type="EMBL" id="DTDP01000123">
    <property type="protein sequence ID" value="HGK53932.1"/>
    <property type="molecule type" value="Genomic_DNA"/>
</dbReference>
<evidence type="ECO:0000313" key="2">
    <source>
        <dbReference type="EMBL" id="HGK53932.1"/>
    </source>
</evidence>
<dbReference type="InterPro" id="IPR043519">
    <property type="entry name" value="NT_sf"/>
</dbReference>
<evidence type="ECO:0000259" key="1">
    <source>
        <dbReference type="Pfam" id="PF19502"/>
    </source>
</evidence>
<organism evidence="2">
    <name type="scientific">candidate division WOR-3 bacterium</name>
    <dbReference type="NCBI Taxonomy" id="2052148"/>
    <lineage>
        <taxon>Bacteria</taxon>
        <taxon>Bacteria division WOR-3</taxon>
    </lineage>
</organism>
<gene>
    <name evidence="2" type="ORF">ENU72_02785</name>
</gene>
<reference evidence="2" key="1">
    <citation type="journal article" date="2020" name="mSystems">
        <title>Genome- and Community-Level Interaction Insights into Carbon Utilization and Element Cycling Functions of Hydrothermarchaeota in Hydrothermal Sediment.</title>
        <authorList>
            <person name="Zhou Z."/>
            <person name="Liu Y."/>
            <person name="Xu W."/>
            <person name="Pan J."/>
            <person name="Luo Z.H."/>
            <person name="Li M."/>
        </authorList>
    </citation>
    <scope>NUCLEOTIDE SEQUENCE [LARGE SCALE GENOMIC DNA]</scope>
    <source>
        <strain evidence="2">SpSt-695</strain>
    </source>
</reference>
<feature type="domain" description="DUF6036" evidence="1">
    <location>
        <begin position="4"/>
        <end position="154"/>
    </location>
</feature>
<name>A0A7V3ZTA9_UNCW3</name>
<comment type="caution">
    <text evidence="2">The sequence shown here is derived from an EMBL/GenBank/DDBJ whole genome shotgun (WGS) entry which is preliminary data.</text>
</comment>
<proteinExistence type="predicted"/>
<dbReference type="InterPro" id="IPR045792">
    <property type="entry name" value="DUF6036"/>
</dbReference>